<dbReference type="EMBL" id="PKSM01000014">
    <property type="protein sequence ID" value="POW22003.1"/>
    <property type="molecule type" value="Genomic_DNA"/>
</dbReference>
<dbReference type="VEuPathDB" id="FungiDB:PSHT_01716"/>
<keyword evidence="3" id="KW-1185">Reference proteome</keyword>
<gene>
    <name evidence="2" type="ORF">PSHT_01716</name>
</gene>
<evidence type="ECO:0000313" key="3">
    <source>
        <dbReference type="Proteomes" id="UP000238274"/>
    </source>
</evidence>
<organism evidence="2 3">
    <name type="scientific">Puccinia striiformis</name>
    <dbReference type="NCBI Taxonomy" id="27350"/>
    <lineage>
        <taxon>Eukaryota</taxon>
        <taxon>Fungi</taxon>
        <taxon>Dikarya</taxon>
        <taxon>Basidiomycota</taxon>
        <taxon>Pucciniomycotina</taxon>
        <taxon>Pucciniomycetes</taxon>
        <taxon>Pucciniales</taxon>
        <taxon>Pucciniaceae</taxon>
        <taxon>Puccinia</taxon>
    </lineage>
</organism>
<evidence type="ECO:0000256" key="1">
    <source>
        <dbReference type="SAM" id="MobiDB-lite"/>
    </source>
</evidence>
<feature type="region of interest" description="Disordered" evidence="1">
    <location>
        <begin position="211"/>
        <end position="234"/>
    </location>
</feature>
<name>A0A2S4WJQ9_9BASI</name>
<evidence type="ECO:0000313" key="2">
    <source>
        <dbReference type="EMBL" id="POW22003.1"/>
    </source>
</evidence>
<reference evidence="3" key="2">
    <citation type="journal article" date="2018" name="BMC Genomics">
        <title>Genomic insights into host adaptation between the wheat stripe rust pathogen (Puccinia striiformis f. sp. tritici) and the barley stripe rust pathogen (Puccinia striiformis f. sp. hordei).</title>
        <authorList>
            <person name="Xia C."/>
            <person name="Wang M."/>
            <person name="Yin C."/>
            <person name="Cornejo O.E."/>
            <person name="Hulbert S.H."/>
            <person name="Chen X."/>
        </authorList>
    </citation>
    <scope>NUCLEOTIDE SEQUENCE [LARGE SCALE GENOMIC DNA]</scope>
    <source>
        <strain evidence="3">93TX-2</strain>
    </source>
</reference>
<sequence length="266" mass="29029">MLLTSEVGSESISIIIVINMITCVMVKLAVDDIRDPMLSNPINRIACQAQQIDFCKPSTDAALDHIPSIPPPSSSSTQMRVCGMRMLYLTTGKNNEDQSQITSDESNGSGESLAITPGLSTRAAYYGSPDLNEQGILGYEARFFRTPGDENSELSSRSSDAISDTRATYEGSVLPSYTQHGDPFPFNLIDGTPHRMPDGSTVIHFAEHPQPEERPVFTPQSSRSPSPDNPLLTHAPFEMEEDWKYGGTGILESFESLAADQGRSHE</sequence>
<accession>A0A2S4WJQ9</accession>
<reference evidence="3" key="3">
    <citation type="journal article" date="2018" name="Mol. Plant Microbe Interact.">
        <title>Genome sequence resources for the wheat stripe rust pathogen (Puccinia striiformis f. sp. tritici) and the barley stripe rust pathogen (Puccinia striiformis f. sp. hordei).</title>
        <authorList>
            <person name="Xia C."/>
            <person name="Wang M."/>
            <person name="Yin C."/>
            <person name="Cornejo O.E."/>
            <person name="Hulbert S.H."/>
            <person name="Chen X."/>
        </authorList>
    </citation>
    <scope>NUCLEOTIDE SEQUENCE [LARGE SCALE GENOMIC DNA]</scope>
    <source>
        <strain evidence="3">93TX-2</strain>
    </source>
</reference>
<dbReference type="VEuPathDB" id="FungiDB:PSTT_05141"/>
<reference evidence="2 3" key="1">
    <citation type="submission" date="2017-12" db="EMBL/GenBank/DDBJ databases">
        <title>Gene loss provides genomic basis for host adaptation in cereal stripe rust fungi.</title>
        <authorList>
            <person name="Xia C."/>
        </authorList>
    </citation>
    <scope>NUCLEOTIDE SEQUENCE [LARGE SCALE GENOMIC DNA]</scope>
    <source>
        <strain evidence="2 3">93TX-2</strain>
    </source>
</reference>
<comment type="caution">
    <text evidence="2">The sequence shown here is derived from an EMBL/GenBank/DDBJ whole genome shotgun (WGS) entry which is preliminary data.</text>
</comment>
<feature type="compositionally biased region" description="Polar residues" evidence="1">
    <location>
        <begin position="93"/>
        <end position="110"/>
    </location>
</feature>
<dbReference type="AlphaFoldDB" id="A0A2S4WJQ9"/>
<protein>
    <submittedName>
        <fullName evidence="2">Uncharacterized protein</fullName>
    </submittedName>
</protein>
<dbReference type="Proteomes" id="UP000238274">
    <property type="component" value="Unassembled WGS sequence"/>
</dbReference>
<proteinExistence type="predicted"/>
<feature type="region of interest" description="Disordered" evidence="1">
    <location>
        <begin position="93"/>
        <end position="114"/>
    </location>
</feature>